<dbReference type="InterPro" id="IPR006076">
    <property type="entry name" value="FAD-dep_OxRdtase"/>
</dbReference>
<dbReference type="PANTHER" id="PTHR11530:SF17">
    <property type="entry name" value="RE49860P"/>
    <property type="match status" value="1"/>
</dbReference>
<reference evidence="8" key="1">
    <citation type="submission" date="2021-11" db="EMBL/GenBank/DDBJ databases">
        <authorList>
            <person name="Schell T."/>
        </authorList>
    </citation>
    <scope>NUCLEOTIDE SEQUENCE</scope>
    <source>
        <strain evidence="8">M5</strain>
    </source>
</reference>
<dbReference type="PIRSF" id="PIRSF000189">
    <property type="entry name" value="D-aa_oxidase"/>
    <property type="match status" value="1"/>
</dbReference>
<feature type="binding site" evidence="6">
    <location>
        <position position="282"/>
    </location>
    <ligand>
        <name>D-dopa</name>
        <dbReference type="ChEBI" id="CHEBI:149689"/>
    </ligand>
</feature>
<evidence type="ECO:0000256" key="1">
    <source>
        <dbReference type="ARBA" id="ARBA00001974"/>
    </source>
</evidence>
<evidence type="ECO:0000313" key="8">
    <source>
        <dbReference type="EMBL" id="CAH0099059.1"/>
    </source>
</evidence>
<dbReference type="InterPro" id="IPR006181">
    <property type="entry name" value="D-amino_acid_oxidase_CS"/>
</dbReference>
<evidence type="ECO:0000256" key="4">
    <source>
        <dbReference type="ARBA" id="ARBA00022827"/>
    </source>
</evidence>
<dbReference type="GO" id="GO:0019478">
    <property type="term" value="P:D-amino acid catabolic process"/>
    <property type="evidence" value="ECO:0007669"/>
    <property type="project" value="TreeGrafter"/>
</dbReference>
<keyword evidence="5" id="KW-0560">Oxidoreductase</keyword>
<evidence type="ECO:0000256" key="6">
    <source>
        <dbReference type="PIRSR" id="PIRSR000189-1"/>
    </source>
</evidence>
<dbReference type="Proteomes" id="UP000789390">
    <property type="component" value="Unassembled WGS sequence"/>
</dbReference>
<dbReference type="SUPFAM" id="SSF51971">
    <property type="entry name" value="Nucleotide-binding domain"/>
    <property type="match status" value="1"/>
</dbReference>
<evidence type="ECO:0000256" key="3">
    <source>
        <dbReference type="ARBA" id="ARBA00022630"/>
    </source>
</evidence>
<organism evidence="8 9">
    <name type="scientific">Daphnia galeata</name>
    <dbReference type="NCBI Taxonomy" id="27404"/>
    <lineage>
        <taxon>Eukaryota</taxon>
        <taxon>Metazoa</taxon>
        <taxon>Ecdysozoa</taxon>
        <taxon>Arthropoda</taxon>
        <taxon>Crustacea</taxon>
        <taxon>Branchiopoda</taxon>
        <taxon>Diplostraca</taxon>
        <taxon>Cladocera</taxon>
        <taxon>Anomopoda</taxon>
        <taxon>Daphniidae</taxon>
        <taxon>Daphnia</taxon>
    </lineage>
</organism>
<evidence type="ECO:0000256" key="2">
    <source>
        <dbReference type="ARBA" id="ARBA00006730"/>
    </source>
</evidence>
<comment type="cofactor">
    <cofactor evidence="1 6">
        <name>FAD</name>
        <dbReference type="ChEBI" id="CHEBI:57692"/>
    </cofactor>
</comment>
<comment type="similarity">
    <text evidence="2">Belongs to the DAMOX/DASOX family.</text>
</comment>
<proteinExistence type="inferred from homology"/>
<feature type="binding site" evidence="6">
    <location>
        <position position="227"/>
    </location>
    <ligand>
        <name>D-dopa</name>
        <dbReference type="ChEBI" id="CHEBI:149689"/>
    </ligand>
</feature>
<feature type="binding site" evidence="6">
    <location>
        <position position="188"/>
    </location>
    <ligand>
        <name>FAD</name>
        <dbReference type="ChEBI" id="CHEBI:57692"/>
    </ligand>
</feature>
<keyword evidence="4 6" id="KW-0274">FAD</keyword>
<evidence type="ECO:0000259" key="7">
    <source>
        <dbReference type="Pfam" id="PF01266"/>
    </source>
</evidence>
<dbReference type="InterPro" id="IPR023209">
    <property type="entry name" value="DAO"/>
</dbReference>
<sequence>MEQQKRICVLGAGIVGMTTAFMLKEKHAEWDVTIIADKFEQDTLSDVAAGIFRPSTSFKGPSPEITKQWLVDAYHHYKKIQNSIKTVEAGVQEVSGYVFSSKFPEVTKNQFLEDLLPVYRPANALELQICPGNWKYGAFFTTLVIESRYHLPWLRKKFEMIGGKIVKRTIPINSFNDVDDYDLVINCTGFGAKKLCLDHDLVPIRGQVFKVKAPWVKMFFYGDYDTYIIPGIDFVTLGGCRQFDSFKEEVDKYDSASIWERCTELLPNLKNAEVTREVAGLRPHRIPVRVEKDIVTTSSGKHLNIVHHYGHGGYGVTTAPGTAKYAVQLAEEVLSGTKSKPLSKL</sequence>
<dbReference type="GO" id="GO:0005737">
    <property type="term" value="C:cytoplasm"/>
    <property type="evidence" value="ECO:0007669"/>
    <property type="project" value="TreeGrafter"/>
</dbReference>
<dbReference type="AlphaFoldDB" id="A0A8J2RBG3"/>
<keyword evidence="3" id="KW-0285">Flavoprotein</keyword>
<dbReference type="OrthoDB" id="2015447at2759"/>
<dbReference type="EMBL" id="CAKKLH010000013">
    <property type="protein sequence ID" value="CAH0099059.1"/>
    <property type="molecule type" value="Genomic_DNA"/>
</dbReference>
<feature type="binding site" evidence="6">
    <location>
        <begin position="312"/>
        <end position="317"/>
    </location>
    <ligand>
        <name>FAD</name>
        <dbReference type="ChEBI" id="CHEBI:57692"/>
    </ligand>
</feature>
<name>A0A8J2RBG3_9CRUS</name>
<dbReference type="Gene3D" id="3.30.9.10">
    <property type="entry name" value="D-Amino Acid Oxidase, subunit A, domain 2"/>
    <property type="match status" value="1"/>
</dbReference>
<dbReference type="PROSITE" id="PS00677">
    <property type="entry name" value="DAO"/>
    <property type="match status" value="1"/>
</dbReference>
<dbReference type="GO" id="GO:0003884">
    <property type="term" value="F:D-amino-acid oxidase activity"/>
    <property type="evidence" value="ECO:0007669"/>
    <property type="project" value="InterPro"/>
</dbReference>
<dbReference type="PANTHER" id="PTHR11530">
    <property type="entry name" value="D-AMINO ACID OXIDASE"/>
    <property type="match status" value="1"/>
</dbReference>
<dbReference type="SUPFAM" id="SSF54373">
    <property type="entry name" value="FAD-linked reductases, C-terminal domain"/>
    <property type="match status" value="1"/>
</dbReference>
<dbReference type="GO" id="GO:0071949">
    <property type="term" value="F:FAD binding"/>
    <property type="evidence" value="ECO:0007669"/>
    <property type="project" value="InterPro"/>
</dbReference>
<accession>A0A8J2RBG3</accession>
<comment type="caution">
    <text evidence="8">The sequence shown here is derived from an EMBL/GenBank/DDBJ whole genome shotgun (WGS) entry which is preliminary data.</text>
</comment>
<dbReference type="Gene3D" id="3.40.50.720">
    <property type="entry name" value="NAD(P)-binding Rossmann-like Domain"/>
    <property type="match status" value="1"/>
</dbReference>
<evidence type="ECO:0000256" key="5">
    <source>
        <dbReference type="ARBA" id="ARBA00023002"/>
    </source>
</evidence>
<keyword evidence="9" id="KW-1185">Reference proteome</keyword>
<gene>
    <name evidence="8" type="ORF">DGAL_LOCUS1168</name>
</gene>
<feature type="binding site" evidence="6">
    <location>
        <position position="313"/>
    </location>
    <ligand>
        <name>D-serine</name>
        <dbReference type="ChEBI" id="CHEBI:35247"/>
    </ligand>
</feature>
<protein>
    <recommendedName>
        <fullName evidence="7">FAD dependent oxidoreductase domain-containing protein</fullName>
    </recommendedName>
</protein>
<feature type="domain" description="FAD dependent oxidoreductase" evidence="7">
    <location>
        <begin position="6"/>
        <end position="329"/>
    </location>
</feature>
<evidence type="ECO:0000313" key="9">
    <source>
        <dbReference type="Proteomes" id="UP000789390"/>
    </source>
</evidence>
<dbReference type="Pfam" id="PF01266">
    <property type="entry name" value="DAO"/>
    <property type="match status" value="1"/>
</dbReference>